<protein>
    <recommendedName>
        <fullName evidence="3">ATPase dynein-related AAA domain-containing protein</fullName>
    </recommendedName>
</protein>
<accession>A0A6L6LV04</accession>
<proteinExistence type="predicted"/>
<dbReference type="AlphaFoldDB" id="A0A6L6LV04"/>
<dbReference type="SUPFAM" id="SSF52540">
    <property type="entry name" value="P-loop containing nucleoside triphosphate hydrolases"/>
    <property type="match status" value="1"/>
</dbReference>
<dbReference type="InterPro" id="IPR027417">
    <property type="entry name" value="P-loop_NTPase"/>
</dbReference>
<dbReference type="RefSeq" id="WP_172726288.1">
    <property type="nucleotide sequence ID" value="NZ_WMZN01000032.1"/>
</dbReference>
<reference evidence="1 2" key="1">
    <citation type="journal article" date="2019" name="Nat. Med.">
        <title>A library of human gut bacterial isolates paired with longitudinal multiomics data enables mechanistic microbiome research.</title>
        <authorList>
            <person name="Poyet M."/>
            <person name="Groussin M."/>
            <person name="Gibbons S.M."/>
            <person name="Avila-Pacheco J."/>
            <person name="Jiang X."/>
            <person name="Kearney S.M."/>
            <person name="Perrotta A.R."/>
            <person name="Berdy B."/>
            <person name="Zhao S."/>
            <person name="Lieberman T.D."/>
            <person name="Swanson P.K."/>
            <person name="Smith M."/>
            <person name="Roesemann S."/>
            <person name="Alexander J.E."/>
            <person name="Rich S.A."/>
            <person name="Livny J."/>
            <person name="Vlamakis H."/>
            <person name="Clish C."/>
            <person name="Bullock K."/>
            <person name="Deik A."/>
            <person name="Scott J."/>
            <person name="Pierce K.A."/>
            <person name="Xavier R.J."/>
            <person name="Alm E.J."/>
        </authorList>
    </citation>
    <scope>NUCLEOTIDE SEQUENCE [LARGE SCALE GENOMIC DNA]</scope>
    <source>
        <strain evidence="1 2">BIOML-A4</strain>
    </source>
</reference>
<comment type="caution">
    <text evidence="1">The sequence shown here is derived from an EMBL/GenBank/DDBJ whole genome shotgun (WGS) entry which is preliminary data.</text>
</comment>
<evidence type="ECO:0008006" key="3">
    <source>
        <dbReference type="Google" id="ProtNLM"/>
    </source>
</evidence>
<evidence type="ECO:0000313" key="1">
    <source>
        <dbReference type="EMBL" id="MTS28537.1"/>
    </source>
</evidence>
<evidence type="ECO:0000313" key="2">
    <source>
        <dbReference type="Proteomes" id="UP000472755"/>
    </source>
</evidence>
<name>A0A6L6LV04_9FIRM</name>
<organism evidence="1 2">
    <name type="scientific">Ruthenibacterium lactatiformans</name>
    <dbReference type="NCBI Taxonomy" id="1550024"/>
    <lineage>
        <taxon>Bacteria</taxon>
        <taxon>Bacillati</taxon>
        <taxon>Bacillota</taxon>
        <taxon>Clostridia</taxon>
        <taxon>Eubacteriales</taxon>
        <taxon>Oscillospiraceae</taxon>
        <taxon>Ruthenibacterium</taxon>
    </lineage>
</organism>
<dbReference type="EMBL" id="WMZU01000029">
    <property type="protein sequence ID" value="MTS28537.1"/>
    <property type="molecule type" value="Genomic_DNA"/>
</dbReference>
<gene>
    <name evidence="1" type="ORF">GMD59_14760</name>
</gene>
<dbReference type="Gene3D" id="3.40.50.300">
    <property type="entry name" value="P-loop containing nucleotide triphosphate hydrolases"/>
    <property type="match status" value="1"/>
</dbReference>
<sequence>MNVPGAATPREAVVFKTTGICKPGVLSPDFAKALARAAMVEEGIACGAYGWNTEVCIGEWRCNPVFTKEGGDASVGELLNLAFVSGTGRFAGDQGGRSVNAAAIGFAPFLFTLWGFFLEKCDGFKDAFDDYCGKANDPNTLVEAQMAACRMAAIAREALTNDVIAADLPTSANMRQLTAPQRASQRFVPEHQSGAFTSFQGNGTTATRLKKFRSVKKFIGAFANPKRTLTEEEQALVPDISSGYVLPKEIVTVCQMIESTRETVRPMNNIMLRGDPSVGKTAGARAMAASLNLPYTFVTCNAGTEIYNLVGDMMPEDSSEDAGKSINEEMFADMPSATDISMDPAASYQAITGTEKPDATEAECFTELFRAMMKRCAAACSSGFRYVESPLVKAIRNGWVCEIQEPSLIQRPAVMPGLNGLLDETGCIVLPTGEMLHRHPDCVIVSTLNVDLEGCRPLNQAFLDRHHIIMDLVCPDDKIIVERIKKMTGCDDTINLQAMIDTMRQIAKVAASRGATDGNTNSMRQLASWVEAVMVTGDYKASAEWTIISGTTADPEVRAELANVVKNRAF</sequence>
<dbReference type="Proteomes" id="UP000472755">
    <property type="component" value="Unassembled WGS sequence"/>
</dbReference>